<dbReference type="Pfam" id="PF02518">
    <property type="entry name" value="HATPase_c"/>
    <property type="match status" value="1"/>
</dbReference>
<protein>
    <submittedName>
        <fullName evidence="7">Sensor histidine kinase YpdA</fullName>
        <ecNumber evidence="7">2.7.13.3</ecNumber>
    </submittedName>
</protein>
<dbReference type="Proteomes" id="UP000094067">
    <property type="component" value="Unassembled WGS sequence"/>
</dbReference>
<dbReference type="InterPro" id="IPR003660">
    <property type="entry name" value="HAMP_dom"/>
</dbReference>
<evidence type="ECO:0000256" key="4">
    <source>
        <dbReference type="ARBA" id="ARBA00022777"/>
    </source>
</evidence>
<dbReference type="PATRIC" id="fig|1432052.4.peg.3235"/>
<keyword evidence="3 7" id="KW-0808">Transferase</keyword>
<dbReference type="GO" id="GO:0000155">
    <property type="term" value="F:phosphorelay sensor kinase activity"/>
    <property type="evidence" value="ECO:0007669"/>
    <property type="project" value="InterPro"/>
</dbReference>
<evidence type="ECO:0000256" key="2">
    <source>
        <dbReference type="ARBA" id="ARBA00022553"/>
    </source>
</evidence>
<keyword evidence="5" id="KW-0812">Transmembrane</keyword>
<dbReference type="SUPFAM" id="SSF55874">
    <property type="entry name" value="ATPase domain of HSP90 chaperone/DNA topoisomerase II/histidine kinase"/>
    <property type="match status" value="1"/>
</dbReference>
<keyword evidence="5" id="KW-1133">Transmembrane helix</keyword>
<dbReference type="PANTHER" id="PTHR34220">
    <property type="entry name" value="SENSOR HISTIDINE KINASE YPDA"/>
    <property type="match status" value="1"/>
</dbReference>
<dbReference type="GO" id="GO:0016020">
    <property type="term" value="C:membrane"/>
    <property type="evidence" value="ECO:0007669"/>
    <property type="project" value="UniProtKB-SubCell"/>
</dbReference>
<evidence type="ECO:0000259" key="6">
    <source>
        <dbReference type="PROSITE" id="PS50885"/>
    </source>
</evidence>
<dbReference type="PANTHER" id="PTHR34220:SF7">
    <property type="entry name" value="SENSOR HISTIDINE KINASE YPDA"/>
    <property type="match status" value="1"/>
</dbReference>
<reference evidence="7 8" key="1">
    <citation type="submission" date="2016-07" db="EMBL/GenBank/DDBJ databases">
        <title>Characterization of isolates of Eisenbergiella tayi derived from blood cultures, using whole genome sequencing.</title>
        <authorList>
            <person name="Burdz T."/>
            <person name="Wiebe D."/>
            <person name="Huynh C."/>
            <person name="Bernard K."/>
        </authorList>
    </citation>
    <scope>NUCLEOTIDE SEQUENCE [LARGE SCALE GENOMIC DNA]</scope>
    <source>
        <strain evidence="7 8">NML 110608</strain>
    </source>
</reference>
<feature type="transmembrane region" description="Helical" evidence="5">
    <location>
        <begin position="301"/>
        <end position="321"/>
    </location>
</feature>
<organism evidence="7 8">
    <name type="scientific">Eisenbergiella tayi</name>
    <dbReference type="NCBI Taxonomy" id="1432052"/>
    <lineage>
        <taxon>Bacteria</taxon>
        <taxon>Bacillati</taxon>
        <taxon>Bacillota</taxon>
        <taxon>Clostridia</taxon>
        <taxon>Lachnospirales</taxon>
        <taxon>Lachnospiraceae</taxon>
        <taxon>Eisenbergiella</taxon>
    </lineage>
</organism>
<dbReference type="EC" id="2.7.13.3" evidence="7"/>
<comment type="caution">
    <text evidence="7">The sequence shown here is derived from an EMBL/GenBank/DDBJ whole genome shotgun (WGS) entry which is preliminary data.</text>
</comment>
<evidence type="ECO:0000313" key="8">
    <source>
        <dbReference type="Proteomes" id="UP000094067"/>
    </source>
</evidence>
<dbReference type="PROSITE" id="PS50885">
    <property type="entry name" value="HAMP"/>
    <property type="match status" value="1"/>
</dbReference>
<dbReference type="Gene3D" id="6.10.340.10">
    <property type="match status" value="1"/>
</dbReference>
<keyword evidence="5" id="KW-0472">Membrane</keyword>
<proteinExistence type="predicted"/>
<evidence type="ECO:0000256" key="5">
    <source>
        <dbReference type="SAM" id="Phobius"/>
    </source>
</evidence>
<keyword evidence="4 7" id="KW-0418">Kinase</keyword>
<evidence type="ECO:0000313" key="7">
    <source>
        <dbReference type="EMBL" id="ODM07012.1"/>
    </source>
</evidence>
<dbReference type="Pfam" id="PF00672">
    <property type="entry name" value="HAMP"/>
    <property type="match status" value="1"/>
</dbReference>
<feature type="transmembrane region" description="Helical" evidence="5">
    <location>
        <begin position="21"/>
        <end position="41"/>
    </location>
</feature>
<dbReference type="EMBL" id="MCGH01000002">
    <property type="protein sequence ID" value="ODM07012.1"/>
    <property type="molecule type" value="Genomic_DNA"/>
</dbReference>
<dbReference type="SUPFAM" id="SSF158472">
    <property type="entry name" value="HAMP domain-like"/>
    <property type="match status" value="1"/>
</dbReference>
<dbReference type="Gene3D" id="3.30.565.10">
    <property type="entry name" value="Histidine kinase-like ATPase, C-terminal domain"/>
    <property type="match status" value="1"/>
</dbReference>
<keyword evidence="2" id="KW-0597">Phosphoprotein</keyword>
<dbReference type="AlphaFoldDB" id="A0A1E3AE64"/>
<feature type="domain" description="HAMP" evidence="6">
    <location>
        <begin position="323"/>
        <end position="375"/>
    </location>
</feature>
<dbReference type="SMART" id="SM00304">
    <property type="entry name" value="HAMP"/>
    <property type="match status" value="1"/>
</dbReference>
<dbReference type="InterPro" id="IPR036890">
    <property type="entry name" value="HATPase_C_sf"/>
</dbReference>
<comment type="subcellular location">
    <subcellularLocation>
        <location evidence="1">Membrane</location>
    </subcellularLocation>
</comment>
<dbReference type="CDD" id="cd06225">
    <property type="entry name" value="HAMP"/>
    <property type="match status" value="1"/>
</dbReference>
<dbReference type="InterPro" id="IPR003594">
    <property type="entry name" value="HATPase_dom"/>
</dbReference>
<gene>
    <name evidence="7" type="primary">ypdA_19</name>
    <name evidence="7" type="ORF">BEI61_02902</name>
</gene>
<dbReference type="InterPro" id="IPR010559">
    <property type="entry name" value="Sig_transdc_His_kin_internal"/>
</dbReference>
<accession>A0A1E3AE64</accession>
<dbReference type="Pfam" id="PF06580">
    <property type="entry name" value="His_kinase"/>
    <property type="match status" value="1"/>
</dbReference>
<dbReference type="InterPro" id="IPR050640">
    <property type="entry name" value="Bact_2-comp_sensor_kinase"/>
</dbReference>
<evidence type="ECO:0000256" key="3">
    <source>
        <dbReference type="ARBA" id="ARBA00022679"/>
    </source>
</evidence>
<name>A0A1E3AE64_9FIRM</name>
<sequence>MKRSIPEKRRRFSNLSLTVKMFLLFSCACLAAMGAAFFISYRQLYVSTRVNQEYLAHQRFEQTQAMLEERLERVESITRMAIGNENLNLCMKQLMESNGFSDQYVQVQSAWEWIKNIYYGTDYDSVILYLDGEYPFADGISGYVRDWDSEEGRQIWRIMEQNGYRPFWQTVNMEKNGEEGCYLIFVRPVTNLEDFSRNLGSMHVYIHGDKLAESFLNTPQEEVYYIKSGDGKLLTVSDRSLYDKIAPDAELENACSPEGGKVRSGGREYYARMSEIGESGLLLYAVMPSDTIRGVFRKTGLFTAVLFIADCAVLLLAIWLISRSVSSRILHLSKTVQKVQDGKLETLDEEAGQDEVGQLIGNYNYMIRRIRKLLEEQYQLGQEKKEAELMALQSQINPHFLYNTLDMINWMASKNETENIRDTVLSLARYYKLILNKGRDIITIGLEIELCEAYIAIQQKRYRGKILFELDVEEQIRDYLIPKITLQPLIENAITHGIMEKSSGRGNILISGWEEDDDIFLSVTDDGVGMITGQEMEQKHKGSKYGLSNIETRLKLFYNMEKCITFESTQGIGTCVSIRVREIKEKDIQEKAGREES</sequence>
<evidence type="ECO:0000256" key="1">
    <source>
        <dbReference type="ARBA" id="ARBA00004370"/>
    </source>
</evidence>
<dbReference type="RefSeq" id="WP_069152766.1">
    <property type="nucleotide sequence ID" value="NZ_CAJLDD010000002.1"/>
</dbReference>